<name>A0ABX5PQX1_9GAMM</name>
<comment type="caution">
    <text evidence="1">The sequence shown here is derived from an EMBL/GenBank/DDBJ whole genome shotgun (WGS) entry which is preliminary data.</text>
</comment>
<accession>A0ABX5PQX1</accession>
<gene>
    <name evidence="1" type="ORF">C8J23_106111</name>
</gene>
<organism evidence="1 2">
    <name type="scientific">Shewanella chilikensis</name>
    <dbReference type="NCBI Taxonomy" id="558541"/>
    <lineage>
        <taxon>Bacteria</taxon>
        <taxon>Pseudomonadati</taxon>
        <taxon>Pseudomonadota</taxon>
        <taxon>Gammaproteobacteria</taxon>
        <taxon>Alteromonadales</taxon>
        <taxon>Shewanellaceae</taxon>
        <taxon>Shewanella</taxon>
    </lineage>
</organism>
<evidence type="ECO:0000313" key="1">
    <source>
        <dbReference type="EMBL" id="PYE59831.1"/>
    </source>
</evidence>
<dbReference type="Proteomes" id="UP000247584">
    <property type="component" value="Unassembled WGS sequence"/>
</dbReference>
<sequence>MTPGNRVAQLKFKLKHFPEQAAISTQNFTLDCLATQKYKANFNLAKDAEILKEKR</sequence>
<evidence type="ECO:0000313" key="2">
    <source>
        <dbReference type="Proteomes" id="UP000247584"/>
    </source>
</evidence>
<protein>
    <submittedName>
        <fullName evidence="1">Uncharacterized protein</fullName>
    </submittedName>
</protein>
<keyword evidence="2" id="KW-1185">Reference proteome</keyword>
<proteinExistence type="predicted"/>
<dbReference type="EMBL" id="QJSY01000006">
    <property type="protein sequence ID" value="PYE59831.1"/>
    <property type="molecule type" value="Genomic_DNA"/>
</dbReference>
<reference evidence="1 2" key="1">
    <citation type="submission" date="2018-06" db="EMBL/GenBank/DDBJ databases">
        <title>Genomic Encyclopedia of Type Strains, Phase III (KMG-III): the genomes of soil and plant-associated and newly described type strains.</title>
        <authorList>
            <person name="Whitman W."/>
        </authorList>
    </citation>
    <scope>NUCLEOTIDE SEQUENCE [LARGE SCALE GENOMIC DNA]</scope>
    <source>
        <strain evidence="1 2">JC5</strain>
    </source>
</reference>